<evidence type="ECO:0000256" key="2">
    <source>
        <dbReference type="SAM" id="MobiDB-lite"/>
    </source>
</evidence>
<comment type="caution">
    <text evidence="3">The sequence shown here is derived from an EMBL/GenBank/DDBJ whole genome shotgun (WGS) entry which is preliminary data.</text>
</comment>
<organism evidence="3 4">
    <name type="scientific">Photinus pyralis</name>
    <name type="common">Common eastern firefly</name>
    <name type="synonym">Lampyris pyralis</name>
    <dbReference type="NCBI Taxonomy" id="7054"/>
    <lineage>
        <taxon>Eukaryota</taxon>
        <taxon>Metazoa</taxon>
        <taxon>Ecdysozoa</taxon>
        <taxon>Arthropoda</taxon>
        <taxon>Hexapoda</taxon>
        <taxon>Insecta</taxon>
        <taxon>Pterygota</taxon>
        <taxon>Neoptera</taxon>
        <taxon>Endopterygota</taxon>
        <taxon>Coleoptera</taxon>
        <taxon>Polyphaga</taxon>
        <taxon>Elateriformia</taxon>
        <taxon>Elateroidea</taxon>
        <taxon>Lampyridae</taxon>
        <taxon>Lampyrinae</taxon>
        <taxon>Photinus</taxon>
    </lineage>
</organism>
<dbReference type="Proteomes" id="UP000327044">
    <property type="component" value="Unassembled WGS sequence"/>
</dbReference>
<gene>
    <name evidence="3" type="ORF">PPYR_00546</name>
</gene>
<accession>A0A5N4B1Y9</accession>
<dbReference type="OrthoDB" id="10248487at2759"/>
<dbReference type="GO" id="GO:0007018">
    <property type="term" value="P:microtubule-based movement"/>
    <property type="evidence" value="ECO:0007669"/>
    <property type="project" value="TreeGrafter"/>
</dbReference>
<dbReference type="InterPro" id="IPR005334">
    <property type="entry name" value="Tctex-1-like"/>
</dbReference>
<evidence type="ECO:0008006" key="5">
    <source>
        <dbReference type="Google" id="ProtNLM"/>
    </source>
</evidence>
<dbReference type="GO" id="GO:0045505">
    <property type="term" value="F:dynein intermediate chain binding"/>
    <property type="evidence" value="ECO:0007669"/>
    <property type="project" value="TreeGrafter"/>
</dbReference>
<dbReference type="InParanoid" id="A0A5N4B1Y9"/>
<dbReference type="PANTHER" id="PTHR21255">
    <property type="entry name" value="T-COMPLEX-ASSOCIATED-TESTIS-EXPRESSED 1/ DYNEIN LIGHT CHAIN"/>
    <property type="match status" value="1"/>
</dbReference>
<dbReference type="CDD" id="cd21451">
    <property type="entry name" value="DLC-like_TCTEX1D"/>
    <property type="match status" value="1"/>
</dbReference>
<feature type="compositionally biased region" description="Basic and acidic residues" evidence="2">
    <location>
        <begin position="10"/>
        <end position="22"/>
    </location>
</feature>
<keyword evidence="4" id="KW-1185">Reference proteome</keyword>
<dbReference type="GO" id="GO:0005868">
    <property type="term" value="C:cytoplasmic dynein complex"/>
    <property type="evidence" value="ECO:0007669"/>
    <property type="project" value="TreeGrafter"/>
</dbReference>
<proteinExistence type="inferred from homology"/>
<evidence type="ECO:0000256" key="1">
    <source>
        <dbReference type="ARBA" id="ARBA00005361"/>
    </source>
</evidence>
<protein>
    <recommendedName>
        <fullName evidence="5">Tctex1 domain-containing protein 2</fullName>
    </recommendedName>
</protein>
<name>A0A5N4B1Y9_PHOPY</name>
<sequence length="229" mass="26173">MGDEQPPVDDLARKPSVNHKESHVVVNPLADTYPPPKSSIDAPKKSIAIERAGSVRASVRASVRRFTTEMSRDRIARRQSERASKSRLALGSIISFGRGGVYGLDGIALKAPKFMNTYKLDSDKPFHVEKVEKILKQVLMEAMENLSYDPEECPKQAKWATNMIKTRVKEEEYDRYKLIVIVTIGEKRYHDMCSVVRFLWDIERDKYALFVHDNMHVFGAALCFGVYYE</sequence>
<feature type="region of interest" description="Disordered" evidence="2">
    <location>
        <begin position="1"/>
        <end position="22"/>
    </location>
</feature>
<evidence type="ECO:0000313" key="4">
    <source>
        <dbReference type="Proteomes" id="UP000327044"/>
    </source>
</evidence>
<reference evidence="3 4" key="1">
    <citation type="journal article" date="2018" name="Elife">
        <title>Firefly genomes illuminate parallel origins of bioluminescence in beetles.</title>
        <authorList>
            <person name="Fallon T.R."/>
            <person name="Lower S.E."/>
            <person name="Chang C.H."/>
            <person name="Bessho-Uehara M."/>
            <person name="Martin G.J."/>
            <person name="Bewick A.J."/>
            <person name="Behringer M."/>
            <person name="Debat H.J."/>
            <person name="Wong I."/>
            <person name="Day J.C."/>
            <person name="Suvorov A."/>
            <person name="Silva C.J."/>
            <person name="Stanger-Hall K.F."/>
            <person name="Hall D.W."/>
            <person name="Schmitz R.J."/>
            <person name="Nelson D.R."/>
            <person name="Lewis S.M."/>
            <person name="Shigenobu S."/>
            <person name="Bybee S.M."/>
            <person name="Larracuente A.M."/>
            <person name="Oba Y."/>
            <person name="Weng J.K."/>
        </authorList>
    </citation>
    <scope>NUCLEOTIDE SEQUENCE [LARGE SCALE GENOMIC DNA]</scope>
    <source>
        <strain evidence="3">1611_PpyrPB1</strain>
        <tissue evidence="3">Whole body</tissue>
    </source>
</reference>
<dbReference type="PANTHER" id="PTHR21255:SF65">
    <property type="entry name" value="TCTEX1 DOMAIN-CONTAINING PROTEIN 2"/>
    <property type="match status" value="1"/>
</dbReference>
<dbReference type="AlphaFoldDB" id="A0A5N4B1Y9"/>
<dbReference type="EMBL" id="VVIM01000001">
    <property type="protein sequence ID" value="KAB0803576.1"/>
    <property type="molecule type" value="Genomic_DNA"/>
</dbReference>
<dbReference type="InterPro" id="IPR038586">
    <property type="entry name" value="Tctex-1-like_sf"/>
</dbReference>
<dbReference type="GO" id="GO:0005737">
    <property type="term" value="C:cytoplasm"/>
    <property type="evidence" value="ECO:0007669"/>
    <property type="project" value="TreeGrafter"/>
</dbReference>
<comment type="similarity">
    <text evidence="1">Belongs to the dynein light chain Tctex-type family.</text>
</comment>
<dbReference type="Gene3D" id="3.30.1140.40">
    <property type="entry name" value="Tctex-1"/>
    <property type="match status" value="1"/>
</dbReference>
<evidence type="ECO:0000313" key="3">
    <source>
        <dbReference type="EMBL" id="KAB0803576.1"/>
    </source>
</evidence>
<dbReference type="Pfam" id="PF03645">
    <property type="entry name" value="Tctex-1"/>
    <property type="match status" value="1"/>
</dbReference>